<dbReference type="CDD" id="cd16442">
    <property type="entry name" value="BPL"/>
    <property type="match status" value="1"/>
</dbReference>
<evidence type="ECO:0000256" key="2">
    <source>
        <dbReference type="ARBA" id="ARBA00022679"/>
    </source>
</evidence>
<comment type="function">
    <text evidence="6">Catalyzes the transfer of a sulfur ion from a donor to cyanide or to other thiol compounds. Substrate preference is 3-mercaptopyruvate &gt; thiosulfate. Involved in embryo and seed development.</text>
</comment>
<dbReference type="InterPro" id="IPR001307">
    <property type="entry name" value="Thiosulphate_STrfase_CS"/>
</dbReference>
<dbReference type="PANTHER" id="PTHR11364:SF12">
    <property type="entry name" value="OS02G0167100 PROTEIN"/>
    <property type="match status" value="1"/>
</dbReference>
<accession>B9F382</accession>
<dbReference type="PANTHER" id="PTHR11364">
    <property type="entry name" value="THIOSULFATE SULFERTANSFERASE"/>
    <property type="match status" value="1"/>
</dbReference>
<dbReference type="GO" id="GO:0009793">
    <property type="term" value="P:embryo development ending in seed dormancy"/>
    <property type="evidence" value="ECO:0007669"/>
    <property type="project" value="UniProtKB-ARBA"/>
</dbReference>
<feature type="domain" description="Rhodanese" evidence="8">
    <location>
        <begin position="606"/>
        <end position="720"/>
    </location>
</feature>
<dbReference type="PROSITE" id="PS51733">
    <property type="entry name" value="BPL_LPL_CATALYTIC"/>
    <property type="match status" value="1"/>
</dbReference>
<evidence type="ECO:0000256" key="3">
    <source>
        <dbReference type="ARBA" id="ARBA00022737"/>
    </source>
</evidence>
<dbReference type="Proteomes" id="UP000007752">
    <property type="component" value="Chromosome 2"/>
</dbReference>
<feature type="compositionally biased region" description="Low complexity" evidence="7">
    <location>
        <begin position="300"/>
        <end position="321"/>
    </location>
</feature>
<evidence type="ECO:0000313" key="10">
    <source>
        <dbReference type="EMBL" id="EEE56379.1"/>
    </source>
</evidence>
<dbReference type="Gene3D" id="3.40.250.10">
    <property type="entry name" value="Rhodanese-like domain"/>
    <property type="match status" value="3"/>
</dbReference>
<evidence type="ECO:0008006" key="11">
    <source>
        <dbReference type="Google" id="ProtNLM"/>
    </source>
</evidence>
<dbReference type="InterPro" id="IPR001763">
    <property type="entry name" value="Rhodanese-like_dom"/>
</dbReference>
<dbReference type="GO" id="GO:0004792">
    <property type="term" value="F:thiosulfate-cyanide sulfurtransferase activity"/>
    <property type="evidence" value="ECO:0007669"/>
    <property type="project" value="UniProtKB-EC"/>
</dbReference>
<dbReference type="Pfam" id="PF00581">
    <property type="entry name" value="Rhodanese"/>
    <property type="match status" value="2"/>
</dbReference>
<dbReference type="GO" id="GO:0005737">
    <property type="term" value="C:cytoplasm"/>
    <property type="evidence" value="ECO:0007669"/>
    <property type="project" value="UniProtKB-ARBA"/>
</dbReference>
<dbReference type="Pfam" id="PF03099">
    <property type="entry name" value="BPL_LplA_LipB"/>
    <property type="match status" value="1"/>
</dbReference>
<dbReference type="InterPro" id="IPR004408">
    <property type="entry name" value="Biotin_CoA_COase_ligase"/>
</dbReference>
<sequence length="727" mass="81096">MAALRASRFGRWMLWSPRLASTHDLVTQNFAKLPVGVVCVADVQFKGRGRSKNVWESPPGCLMFSFTSQMEDARKLPLMQYVVCLAMTEAIKELCCAKGLSELDVKIKWPNDLYLKGLKVGGILCTSSYQPKVYNICTGIGLNVDNEEPTTCLNAALKEMNANLPTLKREDILASFFNKFEVLFEIFTNEGFQALEEQYYNSWLHSGQKVVVQDGPEAQHADSVVTIQGLTPAGYLYAIGEDGKSYELHPDGNRLEDSCAEVSWMTYSTTNLQTAKSQLFVLIDLVAFLLAYRLLHESNSAHPAAPPFSRSPSSRSSSASRQPTGPMAQDDSVVSAQWLHEHLGQPDVKVLDASWYMPVEKRDPWQEYQVAHIPGALFFDIDGIVDLTTDLPHMLPSQEAFAAAVSALDIKNHDKVIVYDGKGFFSAPRVWWMFRVYGHNKIWVLDGGLPQWRTSGFVLESSTPGDAVQKTKAANSVVERIYNGQLASDVTFQTEFQPHIFWTLEKVKHNMDAQSHQVVDARSKGRMFRVYGHNKIWVLDGGLPQWRTSGFVLESSTPGDAVQKTKAANSVVERIYNGQLASDVTFQTEFQPHIFWTLEKVKHNMDAQSHQVVDARSKGRFDGVAPEPREGVRSGHIPGTKCVPFLEMFDDAPMLLPADEIRKKFEQAGISLDRPIVVTCGSGVTACILALGLYRIGKQDIPVYDGSWTEWEALPDHDYPKVTSNGS</sequence>
<evidence type="ECO:0000256" key="6">
    <source>
        <dbReference type="ARBA" id="ARBA00054064"/>
    </source>
</evidence>
<dbReference type="InterPro" id="IPR036873">
    <property type="entry name" value="Rhodanese-like_dom_sf"/>
</dbReference>
<organism evidence="10">
    <name type="scientific">Oryza sativa subsp. japonica</name>
    <name type="common">Rice</name>
    <dbReference type="NCBI Taxonomy" id="39947"/>
    <lineage>
        <taxon>Eukaryota</taxon>
        <taxon>Viridiplantae</taxon>
        <taxon>Streptophyta</taxon>
        <taxon>Embryophyta</taxon>
        <taxon>Tracheophyta</taxon>
        <taxon>Spermatophyta</taxon>
        <taxon>Magnoliopsida</taxon>
        <taxon>Liliopsida</taxon>
        <taxon>Poales</taxon>
        <taxon>Poaceae</taxon>
        <taxon>BOP clade</taxon>
        <taxon>Oryzoideae</taxon>
        <taxon>Oryzeae</taxon>
        <taxon>Oryzinae</taxon>
        <taxon>Oryza</taxon>
        <taxon>Oryza sativa</taxon>
    </lineage>
</organism>
<comment type="catalytic activity">
    <reaction evidence="4">
        <text>thiosulfate + hydrogen cyanide = thiocyanate + sulfite + 2 H(+)</text>
        <dbReference type="Rhea" id="RHEA:16881"/>
        <dbReference type="ChEBI" id="CHEBI:15378"/>
        <dbReference type="ChEBI" id="CHEBI:17359"/>
        <dbReference type="ChEBI" id="CHEBI:18022"/>
        <dbReference type="ChEBI" id="CHEBI:18407"/>
        <dbReference type="ChEBI" id="CHEBI:33542"/>
        <dbReference type="EC" id="2.8.1.1"/>
    </reaction>
</comment>
<evidence type="ECO:0000256" key="7">
    <source>
        <dbReference type="SAM" id="MobiDB-lite"/>
    </source>
</evidence>
<reference evidence="10" key="2">
    <citation type="submission" date="2008-12" db="EMBL/GenBank/DDBJ databases">
        <title>Improved gene annotation of the rice (Oryza sativa) genomes.</title>
        <authorList>
            <person name="Wang J."/>
            <person name="Li R."/>
            <person name="Fan W."/>
            <person name="Huang Q."/>
            <person name="Zhang J."/>
            <person name="Zhou Y."/>
            <person name="Hu Y."/>
            <person name="Zi S."/>
            <person name="Li J."/>
            <person name="Ni P."/>
            <person name="Zheng H."/>
            <person name="Zhang Y."/>
            <person name="Zhao M."/>
            <person name="Hao Q."/>
            <person name="McDermott J."/>
            <person name="Samudrala R."/>
            <person name="Kristiansen K."/>
            <person name="Wong G.K.-S."/>
        </authorList>
    </citation>
    <scope>NUCLEOTIDE SEQUENCE</scope>
</reference>
<dbReference type="GO" id="GO:0004077">
    <property type="term" value="F:biotin--[biotin carboxyl-carrier protein] ligase activity"/>
    <property type="evidence" value="ECO:0007669"/>
    <property type="project" value="InterPro"/>
</dbReference>
<evidence type="ECO:0000256" key="1">
    <source>
        <dbReference type="ARBA" id="ARBA00009934"/>
    </source>
</evidence>
<dbReference type="FunFam" id="3.40.250.10:FF:000019">
    <property type="entry name" value="Sulfurtransferase"/>
    <property type="match status" value="1"/>
</dbReference>
<keyword evidence="3" id="KW-0677">Repeat</keyword>
<comment type="similarity">
    <text evidence="1">Belongs to the biotin--protein ligase family.</text>
</comment>
<protein>
    <recommendedName>
        <fullName evidence="11">Sulfurtransferase</fullName>
    </recommendedName>
</protein>
<proteinExistence type="inferred from homology"/>
<comment type="catalytic activity">
    <reaction evidence="5">
        <text>2-oxo-3-sulfanylpropanoate + [thioredoxin]-dithiol = [thioredoxin]-disulfide + hydrogen sulfide + pyruvate + H(+)</text>
        <dbReference type="Rhea" id="RHEA:21740"/>
        <dbReference type="Rhea" id="RHEA-COMP:10698"/>
        <dbReference type="Rhea" id="RHEA-COMP:10700"/>
        <dbReference type="ChEBI" id="CHEBI:15361"/>
        <dbReference type="ChEBI" id="CHEBI:15378"/>
        <dbReference type="ChEBI" id="CHEBI:29919"/>
        <dbReference type="ChEBI" id="CHEBI:29950"/>
        <dbReference type="ChEBI" id="CHEBI:50058"/>
        <dbReference type="ChEBI" id="CHEBI:57678"/>
        <dbReference type="EC" id="2.8.1.2"/>
    </reaction>
</comment>
<dbReference type="AlphaFoldDB" id="B9F382"/>
<feature type="domain" description="Rhodanese" evidence="8">
    <location>
        <begin position="344"/>
        <end position="461"/>
    </location>
</feature>
<dbReference type="NCBIfam" id="TIGR00121">
    <property type="entry name" value="birA_ligase"/>
    <property type="match status" value="1"/>
</dbReference>
<dbReference type="PROSITE" id="PS00380">
    <property type="entry name" value="RHODANESE_1"/>
    <property type="match status" value="1"/>
</dbReference>
<dbReference type="PROSITE" id="PS50206">
    <property type="entry name" value="RHODANESE_3"/>
    <property type="match status" value="3"/>
</dbReference>
<dbReference type="SUPFAM" id="SSF55681">
    <property type="entry name" value="Class II aaRS and biotin synthetases"/>
    <property type="match status" value="1"/>
</dbReference>
<dbReference type="CDD" id="cd01449">
    <property type="entry name" value="TST_Repeat_2"/>
    <property type="match status" value="1"/>
</dbReference>
<dbReference type="SMART" id="SM00450">
    <property type="entry name" value="RHOD"/>
    <property type="match status" value="2"/>
</dbReference>
<dbReference type="InterPro" id="IPR004143">
    <property type="entry name" value="BPL_LPL_catalytic"/>
</dbReference>
<dbReference type="InterPro" id="IPR045078">
    <property type="entry name" value="TST/MPST-like"/>
</dbReference>
<dbReference type="GO" id="GO:0016784">
    <property type="term" value="F:3-mercaptopyruvate sulfurtransferase activity"/>
    <property type="evidence" value="ECO:0007669"/>
    <property type="project" value="UniProtKB-EC"/>
</dbReference>
<evidence type="ECO:0000259" key="8">
    <source>
        <dbReference type="PROSITE" id="PS50206"/>
    </source>
</evidence>
<evidence type="ECO:0000256" key="5">
    <source>
        <dbReference type="ARBA" id="ARBA00050501"/>
    </source>
</evidence>
<dbReference type="FunFam" id="3.40.250.10:FF:000001">
    <property type="entry name" value="Sulfurtransferase"/>
    <property type="match status" value="1"/>
</dbReference>
<gene>
    <name evidence="10" type="ORF">OsJ_05521</name>
</gene>
<feature type="region of interest" description="Disordered" evidence="7">
    <location>
        <begin position="300"/>
        <end position="331"/>
    </location>
</feature>
<dbReference type="Gene3D" id="3.30.930.10">
    <property type="entry name" value="Bira Bifunctional Protein, Domain 2"/>
    <property type="match status" value="1"/>
</dbReference>
<reference evidence="10" key="1">
    <citation type="journal article" date="2005" name="PLoS Biol.">
        <title>The genomes of Oryza sativa: a history of duplications.</title>
        <authorList>
            <person name="Yu J."/>
            <person name="Wang J."/>
            <person name="Lin W."/>
            <person name="Li S."/>
            <person name="Li H."/>
            <person name="Zhou J."/>
            <person name="Ni P."/>
            <person name="Dong W."/>
            <person name="Hu S."/>
            <person name="Zeng C."/>
            <person name="Zhang J."/>
            <person name="Zhang Y."/>
            <person name="Li R."/>
            <person name="Xu Z."/>
            <person name="Li S."/>
            <person name="Li X."/>
            <person name="Zheng H."/>
            <person name="Cong L."/>
            <person name="Lin L."/>
            <person name="Yin J."/>
            <person name="Geng J."/>
            <person name="Li G."/>
            <person name="Shi J."/>
            <person name="Liu J."/>
            <person name="Lv H."/>
            <person name="Li J."/>
            <person name="Wang J."/>
            <person name="Deng Y."/>
            <person name="Ran L."/>
            <person name="Shi X."/>
            <person name="Wang X."/>
            <person name="Wu Q."/>
            <person name="Li C."/>
            <person name="Ren X."/>
            <person name="Wang J."/>
            <person name="Wang X."/>
            <person name="Li D."/>
            <person name="Liu D."/>
            <person name="Zhang X."/>
            <person name="Ji Z."/>
            <person name="Zhao W."/>
            <person name="Sun Y."/>
            <person name="Zhang Z."/>
            <person name="Bao J."/>
            <person name="Han Y."/>
            <person name="Dong L."/>
            <person name="Ji J."/>
            <person name="Chen P."/>
            <person name="Wu S."/>
            <person name="Liu J."/>
            <person name="Xiao Y."/>
            <person name="Bu D."/>
            <person name="Tan J."/>
            <person name="Yang L."/>
            <person name="Ye C."/>
            <person name="Zhang J."/>
            <person name="Xu J."/>
            <person name="Zhou Y."/>
            <person name="Yu Y."/>
            <person name="Zhang B."/>
            <person name="Zhuang S."/>
            <person name="Wei H."/>
            <person name="Liu B."/>
            <person name="Lei M."/>
            <person name="Yu H."/>
            <person name="Li Y."/>
            <person name="Xu H."/>
            <person name="Wei S."/>
            <person name="He X."/>
            <person name="Fang L."/>
            <person name="Zhang Z."/>
            <person name="Zhang Y."/>
            <person name="Huang X."/>
            <person name="Su Z."/>
            <person name="Tong W."/>
            <person name="Li J."/>
            <person name="Tong Z."/>
            <person name="Li S."/>
            <person name="Ye J."/>
            <person name="Wang L."/>
            <person name="Fang L."/>
            <person name="Lei T."/>
            <person name="Chen C."/>
            <person name="Chen H."/>
            <person name="Xu Z."/>
            <person name="Li H."/>
            <person name="Huang H."/>
            <person name="Zhang F."/>
            <person name="Xu H."/>
            <person name="Li N."/>
            <person name="Zhao C."/>
            <person name="Li S."/>
            <person name="Dong L."/>
            <person name="Huang Y."/>
            <person name="Li L."/>
            <person name="Xi Y."/>
            <person name="Qi Q."/>
            <person name="Li W."/>
            <person name="Zhang B."/>
            <person name="Hu W."/>
            <person name="Zhang Y."/>
            <person name="Tian X."/>
            <person name="Jiao Y."/>
            <person name="Liang X."/>
            <person name="Jin J."/>
            <person name="Gao L."/>
            <person name="Zheng W."/>
            <person name="Hao B."/>
            <person name="Liu S."/>
            <person name="Wang W."/>
            <person name="Yuan L."/>
            <person name="Cao M."/>
            <person name="McDermott J."/>
            <person name="Samudrala R."/>
            <person name="Wang J."/>
            <person name="Wong G.K."/>
            <person name="Yang H."/>
        </authorList>
    </citation>
    <scope>NUCLEOTIDE SEQUENCE [LARGE SCALE GENOMIC DNA]</scope>
</reference>
<feature type="domain" description="Rhodanese" evidence="8">
    <location>
        <begin position="526"/>
        <end position="555"/>
    </location>
</feature>
<dbReference type="InterPro" id="IPR045864">
    <property type="entry name" value="aa-tRNA-synth_II/BPL/LPL"/>
</dbReference>
<dbReference type="EMBL" id="CM000139">
    <property type="protein sequence ID" value="EEE56379.1"/>
    <property type="molecule type" value="Genomic_DNA"/>
</dbReference>
<keyword evidence="2" id="KW-0808">Transferase</keyword>
<evidence type="ECO:0000256" key="4">
    <source>
        <dbReference type="ARBA" id="ARBA00047549"/>
    </source>
</evidence>
<evidence type="ECO:0000259" key="9">
    <source>
        <dbReference type="PROSITE" id="PS51733"/>
    </source>
</evidence>
<dbReference type="CDD" id="cd01448">
    <property type="entry name" value="TST_Repeat_1"/>
    <property type="match status" value="1"/>
</dbReference>
<name>B9F382_ORYSJ</name>
<feature type="domain" description="BPL/LPL catalytic" evidence="9">
    <location>
        <begin position="1"/>
        <end position="188"/>
    </location>
</feature>
<dbReference type="SUPFAM" id="SSF52821">
    <property type="entry name" value="Rhodanese/Cell cycle control phosphatase"/>
    <property type="match status" value="3"/>
</dbReference>